<comment type="caution">
    <text evidence="2">The sequence shown here is derived from an EMBL/GenBank/DDBJ whole genome shotgun (WGS) entry which is preliminary data.</text>
</comment>
<feature type="compositionally biased region" description="Polar residues" evidence="1">
    <location>
        <begin position="80"/>
        <end position="91"/>
    </location>
</feature>
<organism evidence="2 3">
    <name type="scientific">Adineta steineri</name>
    <dbReference type="NCBI Taxonomy" id="433720"/>
    <lineage>
        <taxon>Eukaryota</taxon>
        <taxon>Metazoa</taxon>
        <taxon>Spiralia</taxon>
        <taxon>Gnathifera</taxon>
        <taxon>Rotifera</taxon>
        <taxon>Eurotatoria</taxon>
        <taxon>Bdelloidea</taxon>
        <taxon>Adinetida</taxon>
        <taxon>Adinetidae</taxon>
        <taxon>Adineta</taxon>
    </lineage>
</organism>
<gene>
    <name evidence="2" type="ORF">OKA104_LOCUS49005</name>
</gene>
<reference evidence="2" key="1">
    <citation type="submission" date="2021-02" db="EMBL/GenBank/DDBJ databases">
        <authorList>
            <person name="Nowell W R."/>
        </authorList>
    </citation>
    <scope>NUCLEOTIDE SEQUENCE</scope>
</reference>
<protein>
    <submittedName>
        <fullName evidence="2">Uncharacterized protein</fullName>
    </submittedName>
</protein>
<feature type="non-terminal residue" evidence="2">
    <location>
        <position position="1"/>
    </location>
</feature>
<dbReference type="EMBL" id="CAJOAY010022177">
    <property type="protein sequence ID" value="CAF4354842.1"/>
    <property type="molecule type" value="Genomic_DNA"/>
</dbReference>
<evidence type="ECO:0000256" key="1">
    <source>
        <dbReference type="SAM" id="MobiDB-lite"/>
    </source>
</evidence>
<dbReference type="AlphaFoldDB" id="A0A820LDJ9"/>
<sequence length="139" mass="15295">MPERYEARKINKKKEILKDENKIKDNEMKSKRATVTTNGNKENGEMPPKTPRTPDGSNTTVKSVAASPKAITNKQRRATTENGPLKSSKQQDIPIKTQPLKSQKSGNTEPSTVITSRSSTPPSNVSSIAVTDEENEPFT</sequence>
<feature type="compositionally biased region" description="Polar residues" evidence="1">
    <location>
        <begin position="99"/>
        <end position="114"/>
    </location>
</feature>
<evidence type="ECO:0000313" key="2">
    <source>
        <dbReference type="EMBL" id="CAF4354842.1"/>
    </source>
</evidence>
<name>A0A820LDJ9_9BILA</name>
<dbReference type="Proteomes" id="UP000663881">
    <property type="component" value="Unassembled WGS sequence"/>
</dbReference>
<accession>A0A820LDJ9</accession>
<feature type="compositionally biased region" description="Low complexity" evidence="1">
    <location>
        <begin position="115"/>
        <end position="127"/>
    </location>
</feature>
<proteinExistence type="predicted"/>
<feature type="region of interest" description="Disordered" evidence="1">
    <location>
        <begin position="17"/>
        <end position="139"/>
    </location>
</feature>
<feature type="compositionally biased region" description="Basic and acidic residues" evidence="1">
    <location>
        <begin position="17"/>
        <end position="30"/>
    </location>
</feature>
<evidence type="ECO:0000313" key="3">
    <source>
        <dbReference type="Proteomes" id="UP000663881"/>
    </source>
</evidence>